<dbReference type="PANTHER" id="PTHR30055">
    <property type="entry name" value="HTH-TYPE TRANSCRIPTIONAL REGULATOR RUTR"/>
    <property type="match status" value="1"/>
</dbReference>
<dbReference type="GO" id="GO:0000976">
    <property type="term" value="F:transcription cis-regulatory region binding"/>
    <property type="evidence" value="ECO:0007669"/>
    <property type="project" value="TreeGrafter"/>
</dbReference>
<organism evidence="6 7">
    <name type="scientific">Corynebacterium coyleae</name>
    <dbReference type="NCBI Taxonomy" id="53374"/>
    <lineage>
        <taxon>Bacteria</taxon>
        <taxon>Bacillati</taxon>
        <taxon>Actinomycetota</taxon>
        <taxon>Actinomycetes</taxon>
        <taxon>Mycobacteriales</taxon>
        <taxon>Corynebacteriaceae</taxon>
        <taxon>Corynebacterium</taxon>
    </lineage>
</organism>
<accession>A0AAP7CD44</accession>
<dbReference type="Pfam" id="PF00440">
    <property type="entry name" value="TetR_N"/>
    <property type="match status" value="1"/>
</dbReference>
<dbReference type="PROSITE" id="PS50977">
    <property type="entry name" value="HTH_TETR_2"/>
    <property type="match status" value="1"/>
</dbReference>
<gene>
    <name evidence="6" type="ORF">HC138_09645</name>
</gene>
<dbReference type="GO" id="GO:0003700">
    <property type="term" value="F:DNA-binding transcription factor activity"/>
    <property type="evidence" value="ECO:0007669"/>
    <property type="project" value="TreeGrafter"/>
</dbReference>
<name>A0AAP7CD44_9CORY</name>
<dbReference type="InterPro" id="IPR036271">
    <property type="entry name" value="Tet_transcr_reg_TetR-rel_C_sf"/>
</dbReference>
<dbReference type="SUPFAM" id="SSF48498">
    <property type="entry name" value="Tetracyclin repressor-like, C-terminal domain"/>
    <property type="match status" value="1"/>
</dbReference>
<dbReference type="EMBL" id="JAAUVV010000021">
    <property type="protein sequence ID" value="NJJ04606.1"/>
    <property type="molecule type" value="Genomic_DNA"/>
</dbReference>
<dbReference type="SUPFAM" id="SSF46689">
    <property type="entry name" value="Homeodomain-like"/>
    <property type="match status" value="1"/>
</dbReference>
<evidence type="ECO:0000256" key="3">
    <source>
        <dbReference type="ARBA" id="ARBA00023163"/>
    </source>
</evidence>
<keyword evidence="3" id="KW-0804">Transcription</keyword>
<evidence type="ECO:0000256" key="4">
    <source>
        <dbReference type="PROSITE-ProRule" id="PRU00335"/>
    </source>
</evidence>
<evidence type="ECO:0000313" key="7">
    <source>
        <dbReference type="Proteomes" id="UP000591626"/>
    </source>
</evidence>
<sequence>MFSDVRQDAADNRYAIVTAARQLLLSEGPDVSMRTIAKAAKVGVATVTRHFPERTDLYDAVSEQTLNDIVQILDDHSVEFTVDTRKAWRDTIHAIGNLGLAAIAQGSAEKRAAEVREIYDGLLAPAKRAKLCPADLDPLELHFSLGIVSRPLPAPAPDVIRWDSMTHKMIDTLLDGWEAQAHSAEY</sequence>
<dbReference type="InterPro" id="IPR001647">
    <property type="entry name" value="HTH_TetR"/>
</dbReference>
<evidence type="ECO:0000313" key="6">
    <source>
        <dbReference type="EMBL" id="NJJ04606.1"/>
    </source>
</evidence>
<protein>
    <submittedName>
        <fullName evidence="6">TetR/AcrR family transcriptional regulator</fullName>
    </submittedName>
</protein>
<evidence type="ECO:0000259" key="5">
    <source>
        <dbReference type="PROSITE" id="PS50977"/>
    </source>
</evidence>
<feature type="domain" description="HTH tetR-type" evidence="5">
    <location>
        <begin position="10"/>
        <end position="69"/>
    </location>
</feature>
<dbReference type="AlphaFoldDB" id="A0AAP7CD44"/>
<keyword evidence="1" id="KW-0805">Transcription regulation</keyword>
<dbReference type="Proteomes" id="UP000591626">
    <property type="component" value="Unassembled WGS sequence"/>
</dbReference>
<evidence type="ECO:0000256" key="2">
    <source>
        <dbReference type="ARBA" id="ARBA00023125"/>
    </source>
</evidence>
<evidence type="ECO:0000256" key="1">
    <source>
        <dbReference type="ARBA" id="ARBA00023015"/>
    </source>
</evidence>
<keyword evidence="2 4" id="KW-0238">DNA-binding</keyword>
<proteinExistence type="predicted"/>
<dbReference type="InterPro" id="IPR050109">
    <property type="entry name" value="HTH-type_TetR-like_transc_reg"/>
</dbReference>
<dbReference type="InterPro" id="IPR009057">
    <property type="entry name" value="Homeodomain-like_sf"/>
</dbReference>
<dbReference type="PANTHER" id="PTHR30055:SF234">
    <property type="entry name" value="HTH-TYPE TRANSCRIPTIONAL REGULATOR BETI"/>
    <property type="match status" value="1"/>
</dbReference>
<feature type="DNA-binding region" description="H-T-H motif" evidence="4">
    <location>
        <begin position="32"/>
        <end position="51"/>
    </location>
</feature>
<reference evidence="6 7" key="1">
    <citation type="submission" date="2020-03" db="EMBL/GenBank/DDBJ databases">
        <title>Draft genome sequences of bacterial isolates from the female urobiome.</title>
        <authorList>
            <person name="Miller-Ensminger T."/>
            <person name="Wolfe A.J."/>
            <person name="Putonti C."/>
        </authorList>
    </citation>
    <scope>NUCLEOTIDE SEQUENCE [LARGE SCALE GENOMIC DNA]</scope>
    <source>
        <strain evidence="6 7">UMB8490</strain>
    </source>
</reference>
<comment type="caution">
    <text evidence="6">The sequence shown here is derived from an EMBL/GenBank/DDBJ whole genome shotgun (WGS) entry which is preliminary data.</text>
</comment>
<dbReference type="Gene3D" id="1.10.357.10">
    <property type="entry name" value="Tetracycline Repressor, domain 2"/>
    <property type="match status" value="1"/>
</dbReference>